<evidence type="ECO:0008006" key="4">
    <source>
        <dbReference type="Google" id="ProtNLM"/>
    </source>
</evidence>
<proteinExistence type="predicted"/>
<feature type="compositionally biased region" description="Polar residues" evidence="1">
    <location>
        <begin position="28"/>
        <end position="37"/>
    </location>
</feature>
<dbReference type="CDD" id="cd14688">
    <property type="entry name" value="bZIP_YAP"/>
    <property type="match status" value="1"/>
</dbReference>
<accession>A0AAD9MBX4</accession>
<dbReference type="Proteomes" id="UP001217918">
    <property type="component" value="Unassembled WGS sequence"/>
</dbReference>
<evidence type="ECO:0000313" key="2">
    <source>
        <dbReference type="EMBL" id="KAK2068283.1"/>
    </source>
</evidence>
<sequence>MTRSPSVEQPQFQHQQQTSKPSKRKGTRSVSTLTPSQLARKRANDREAQRAIRARTKEHIERLERELEELKSRHSRDETVQDLLKRNKALERELMALRESLGIQGRQYPNQVYEDGGSGAPSRPSSYGRSSEYGSSSNFGPSYLPTPEPCESWSSVVPVSAVSVPSVVSSPSSSAANEEYVPGYIPTSVPPNMMENNAIPPPAIQCIEGGKMEYNDMEHQERGNYSQSHHHSPPGYLHQSWPPMRLGVQHISERAGSQPCRLLPKPDYLVKHMYTEDLATRRDQTERSIIPSSVHLAW</sequence>
<dbReference type="AlphaFoldDB" id="A0AAD9MBX4"/>
<keyword evidence="3" id="KW-1185">Reference proteome</keyword>
<feature type="region of interest" description="Disordered" evidence="1">
    <location>
        <begin position="1"/>
        <end position="49"/>
    </location>
</feature>
<dbReference type="EMBL" id="JAQQPM010000002">
    <property type="protein sequence ID" value="KAK2068283.1"/>
    <property type="molecule type" value="Genomic_DNA"/>
</dbReference>
<gene>
    <name evidence="2" type="ORF">P8C59_002931</name>
</gene>
<dbReference type="PANTHER" id="PTHR37012">
    <property type="entry name" value="B-ZIP TRANSCRIPTION FACTOR (EUROFUNG)-RELATED"/>
    <property type="match status" value="1"/>
</dbReference>
<feature type="region of interest" description="Disordered" evidence="1">
    <location>
        <begin position="107"/>
        <end position="137"/>
    </location>
</feature>
<dbReference type="PANTHER" id="PTHR37012:SF2">
    <property type="entry name" value="BZIP DOMAIN-CONTAINING PROTEIN-RELATED"/>
    <property type="match status" value="1"/>
</dbReference>
<feature type="compositionally biased region" description="Low complexity" evidence="1">
    <location>
        <begin position="120"/>
        <end position="137"/>
    </location>
</feature>
<dbReference type="Gene3D" id="1.20.5.170">
    <property type="match status" value="1"/>
</dbReference>
<organism evidence="2 3">
    <name type="scientific">Phyllachora maydis</name>
    <dbReference type="NCBI Taxonomy" id="1825666"/>
    <lineage>
        <taxon>Eukaryota</taxon>
        <taxon>Fungi</taxon>
        <taxon>Dikarya</taxon>
        <taxon>Ascomycota</taxon>
        <taxon>Pezizomycotina</taxon>
        <taxon>Sordariomycetes</taxon>
        <taxon>Sordariomycetidae</taxon>
        <taxon>Phyllachorales</taxon>
        <taxon>Phyllachoraceae</taxon>
        <taxon>Phyllachora</taxon>
    </lineage>
</organism>
<reference evidence="2" key="1">
    <citation type="journal article" date="2023" name="Mol. Plant Microbe Interact.">
        <title>Elucidating the Obligate Nature and Biological Capacity of an Invasive Fungal Corn Pathogen.</title>
        <authorList>
            <person name="MacCready J.S."/>
            <person name="Roggenkamp E.M."/>
            <person name="Gdanetz K."/>
            <person name="Chilvers M.I."/>
        </authorList>
    </citation>
    <scope>NUCLEOTIDE SEQUENCE</scope>
    <source>
        <strain evidence="2">PM02</strain>
    </source>
</reference>
<evidence type="ECO:0000256" key="1">
    <source>
        <dbReference type="SAM" id="MobiDB-lite"/>
    </source>
</evidence>
<feature type="compositionally biased region" description="Polar residues" evidence="1">
    <location>
        <begin position="1"/>
        <end position="20"/>
    </location>
</feature>
<dbReference type="SUPFAM" id="SSF57959">
    <property type="entry name" value="Leucine zipper domain"/>
    <property type="match status" value="1"/>
</dbReference>
<comment type="caution">
    <text evidence="2">The sequence shown here is derived from an EMBL/GenBank/DDBJ whole genome shotgun (WGS) entry which is preliminary data.</text>
</comment>
<evidence type="ECO:0000313" key="3">
    <source>
        <dbReference type="Proteomes" id="UP001217918"/>
    </source>
</evidence>
<dbReference type="GO" id="GO:0003700">
    <property type="term" value="F:DNA-binding transcription factor activity"/>
    <property type="evidence" value="ECO:0007669"/>
    <property type="project" value="InterPro"/>
</dbReference>
<protein>
    <recommendedName>
        <fullName evidence="4">BZIP transcription factor</fullName>
    </recommendedName>
</protein>
<name>A0AAD9MBX4_9PEZI</name>
<dbReference type="InterPro" id="IPR046347">
    <property type="entry name" value="bZIP_sf"/>
</dbReference>